<dbReference type="InterPro" id="IPR008254">
    <property type="entry name" value="Flavodoxin/NO_synth"/>
</dbReference>
<evidence type="ECO:0000256" key="4">
    <source>
        <dbReference type="ARBA" id="ARBA00022982"/>
    </source>
</evidence>
<dbReference type="SMART" id="SM00849">
    <property type="entry name" value="Lactamase_B"/>
    <property type="match status" value="1"/>
</dbReference>
<dbReference type="InterPro" id="IPR045761">
    <property type="entry name" value="ODP_dom"/>
</dbReference>
<keyword evidence="4" id="KW-0249">Electron transport</keyword>
<reference evidence="8" key="1">
    <citation type="journal article" date="2008" name="Science">
        <title>Genome of an endosymbiont coupling N2 fixation to cellulolysis within RT protist cells in termite gut.</title>
        <authorList>
            <person name="Hongoh Y."/>
            <person name="Sharma V.K."/>
            <person name="Prakash T."/>
            <person name="Noda S."/>
            <person name="Toh H."/>
            <person name="Taylor T.D."/>
            <person name="Kudo T."/>
            <person name="Sakaki Y."/>
            <person name="Toyoda A."/>
            <person name="Hattori M."/>
            <person name="Ohkuma M."/>
        </authorList>
    </citation>
    <scope>NUCLEOTIDE SEQUENCE [LARGE SCALE GENOMIC DNA]</scope>
</reference>
<dbReference type="InterPro" id="IPR029039">
    <property type="entry name" value="Flavoprotein-like_sf"/>
</dbReference>
<comment type="cofactor">
    <cofactor evidence="1">
        <name>Fe cation</name>
        <dbReference type="ChEBI" id="CHEBI:24875"/>
    </cofactor>
</comment>
<organism evidence="7 8">
    <name type="scientific">Azobacteroides pseudotrichonymphae genomovar. CFP2</name>
    <dbReference type="NCBI Taxonomy" id="511995"/>
    <lineage>
        <taxon>Bacteria</taxon>
        <taxon>Pseudomonadati</taxon>
        <taxon>Bacteroidota</taxon>
        <taxon>Bacteroidia</taxon>
        <taxon>Bacteroidales</taxon>
        <taxon>Candidatus Azobacteroides</taxon>
    </lineage>
</organism>
<sequence length="399" mass="46313">MDIKTLKISDSVQWIGVLDKNIRTFDIIMETKYGTTYNSYFINAQKKAIVETVKITSWETYETKMRQVCNPLEIEYIIINHTEPDHVGNLQKTLQICSNAKVVGSQVTIKFLQNQMGYNFPQLAVKDNDVIDLGNRHLTIISTPNLHWPDSTYTYLQEEQILFTCDSFGAHFCHEEMYDDLVGYYNDAFQYYFDVILKPFSSYFLRAIDKIRSLPIKTICTGHGPILRTYWRQIVKKTEQLCLEYLSNYPVKNRVLIAFVSAYGFTKTIAEKIKEGLEEVKEIEIDFCNIEKMDTVTLSDKVAKASAYLLGSPTINHNMLPQLYQLFTCMNPIREKNKPASCFGSYGWSGETNHILISNINNMKMKFFGETFFIKFKPQENDFEKIKNFGKKFGLFVRS</sequence>
<dbReference type="PIRSF" id="PIRSF005243">
    <property type="entry name" value="ROO"/>
    <property type="match status" value="1"/>
</dbReference>
<dbReference type="SUPFAM" id="SSF52218">
    <property type="entry name" value="Flavoproteins"/>
    <property type="match status" value="1"/>
</dbReference>
<evidence type="ECO:0000313" key="8">
    <source>
        <dbReference type="Proteomes" id="UP000000723"/>
    </source>
</evidence>
<keyword evidence="5" id="KW-0408">Iron</keyword>
<evidence type="ECO:0000256" key="2">
    <source>
        <dbReference type="ARBA" id="ARBA00007121"/>
    </source>
</evidence>
<dbReference type="Proteomes" id="UP000000723">
    <property type="component" value="Chromosome"/>
</dbReference>
<dbReference type="PROSITE" id="PS50902">
    <property type="entry name" value="FLAVODOXIN_LIKE"/>
    <property type="match status" value="1"/>
</dbReference>
<dbReference type="SUPFAM" id="SSF56281">
    <property type="entry name" value="Metallo-hydrolase/oxidoreductase"/>
    <property type="match status" value="1"/>
</dbReference>
<dbReference type="GO" id="GO:0016491">
    <property type="term" value="F:oxidoreductase activity"/>
    <property type="evidence" value="ECO:0007669"/>
    <property type="project" value="InterPro"/>
</dbReference>
<dbReference type="STRING" id="511995.CFPG_262"/>
<comment type="similarity">
    <text evidence="2">In the N-terminal section; belongs to the zinc metallo-hydrolase group 3 family.</text>
</comment>
<dbReference type="InterPro" id="IPR001279">
    <property type="entry name" value="Metallo-B-lactamas"/>
</dbReference>
<dbReference type="KEGG" id="aps:CFPG_262"/>
<dbReference type="PANTHER" id="PTHR32145:SF11">
    <property type="entry name" value="DIFLAVIN FLAVOPROTEIN A 2-RELATED"/>
    <property type="match status" value="1"/>
</dbReference>
<evidence type="ECO:0000259" key="6">
    <source>
        <dbReference type="PROSITE" id="PS50902"/>
    </source>
</evidence>
<feature type="domain" description="Flavodoxin-like" evidence="6">
    <location>
        <begin position="255"/>
        <end position="394"/>
    </location>
</feature>
<evidence type="ECO:0000256" key="5">
    <source>
        <dbReference type="ARBA" id="ARBA00023004"/>
    </source>
</evidence>
<accession>B6YQQ3</accession>
<dbReference type="InterPro" id="IPR051285">
    <property type="entry name" value="NADH_oxidoreductase_modular"/>
</dbReference>
<dbReference type="Pfam" id="PF19583">
    <property type="entry name" value="ODP"/>
    <property type="match status" value="1"/>
</dbReference>
<dbReference type="InterPro" id="IPR036866">
    <property type="entry name" value="RibonucZ/Hydroxyglut_hydro"/>
</dbReference>
<evidence type="ECO:0000256" key="3">
    <source>
        <dbReference type="ARBA" id="ARBA00022448"/>
    </source>
</evidence>
<dbReference type="GO" id="GO:0010181">
    <property type="term" value="F:FMN binding"/>
    <property type="evidence" value="ECO:0007669"/>
    <property type="project" value="InterPro"/>
</dbReference>
<evidence type="ECO:0000256" key="1">
    <source>
        <dbReference type="ARBA" id="ARBA00001962"/>
    </source>
</evidence>
<keyword evidence="3" id="KW-0813">Transport</keyword>
<dbReference type="GO" id="GO:0046872">
    <property type="term" value="F:metal ion binding"/>
    <property type="evidence" value="ECO:0007669"/>
    <property type="project" value="InterPro"/>
</dbReference>
<dbReference type="InterPro" id="IPR016440">
    <property type="entry name" value="Rubredoxin-O_OxRdtase"/>
</dbReference>
<dbReference type="RefSeq" id="WP_012573286.1">
    <property type="nucleotide sequence ID" value="NC_011565.1"/>
</dbReference>
<dbReference type="Pfam" id="PF00258">
    <property type="entry name" value="Flavodoxin_1"/>
    <property type="match status" value="1"/>
</dbReference>
<dbReference type="OrthoDB" id="9807946at2"/>
<gene>
    <name evidence="7" type="ordered locus">CFPG_262</name>
</gene>
<dbReference type="eggNOG" id="COG0426">
    <property type="taxonomic scope" value="Bacteria"/>
</dbReference>
<keyword evidence="8" id="KW-1185">Reference proteome</keyword>
<dbReference type="Gene3D" id="3.40.50.360">
    <property type="match status" value="1"/>
</dbReference>
<dbReference type="Gene3D" id="3.60.15.10">
    <property type="entry name" value="Ribonuclease Z/Hydroxyacylglutathione hydrolase-like"/>
    <property type="match status" value="1"/>
</dbReference>
<dbReference type="EMBL" id="AP010656">
    <property type="protein sequence ID" value="BAG83525.1"/>
    <property type="molecule type" value="Genomic_DNA"/>
</dbReference>
<dbReference type="PANTHER" id="PTHR32145">
    <property type="entry name" value="DIFLAVIN FLAVOPROTEIN A 2-RELATED"/>
    <property type="match status" value="1"/>
</dbReference>
<dbReference type="CDD" id="cd07709">
    <property type="entry name" value="flavodiiron_proteins_MBL-fold"/>
    <property type="match status" value="1"/>
</dbReference>
<proteinExistence type="inferred from homology"/>
<protein>
    <submittedName>
        <fullName evidence="7">Anaerobic nitric oxide reductase</fullName>
    </submittedName>
</protein>
<dbReference type="GO" id="GO:0009055">
    <property type="term" value="F:electron transfer activity"/>
    <property type="evidence" value="ECO:0007669"/>
    <property type="project" value="InterPro"/>
</dbReference>
<evidence type="ECO:0000313" key="7">
    <source>
        <dbReference type="EMBL" id="BAG83525.1"/>
    </source>
</evidence>
<dbReference type="AlphaFoldDB" id="B6YQQ3"/>
<dbReference type="HOGENOM" id="CLU_017490_2_1_10"/>
<name>B6YQQ3_AZOPC</name>